<accession>A0ABP8R9N1</accession>
<dbReference type="EMBL" id="BAABHF010000088">
    <property type="protein sequence ID" value="GAA4522591.1"/>
    <property type="molecule type" value="Genomic_DNA"/>
</dbReference>
<proteinExistence type="predicted"/>
<dbReference type="Proteomes" id="UP001500503">
    <property type="component" value="Unassembled WGS sequence"/>
</dbReference>
<name>A0ABP8R9N1_9ACTN</name>
<gene>
    <name evidence="1" type="ORF">GCM10023191_102060</name>
</gene>
<organism evidence="1 2">
    <name type="scientific">Actinoallomurus oryzae</name>
    <dbReference type="NCBI Taxonomy" id="502180"/>
    <lineage>
        <taxon>Bacteria</taxon>
        <taxon>Bacillati</taxon>
        <taxon>Actinomycetota</taxon>
        <taxon>Actinomycetes</taxon>
        <taxon>Streptosporangiales</taxon>
        <taxon>Thermomonosporaceae</taxon>
        <taxon>Actinoallomurus</taxon>
    </lineage>
</organism>
<keyword evidence="2" id="KW-1185">Reference proteome</keyword>
<protein>
    <submittedName>
        <fullName evidence="1">Uncharacterized protein</fullName>
    </submittedName>
</protein>
<sequence length="407" mass="45243">MTSIDLEIYSDDPNEVAALEAYWRLADDGESWAQTVTAIRSELGLKPQEMTRIVQTCATAYLPEITCPQCGDPHAVTSRTNFAEVVRQGNVLCSTCRAAAHEEQKRAEKERAARRRAAVAELFQVMPDGPIDVQDLTLFEAVALHALFSDPAVEDVGMTTPTDIWPKERPWAPGRLRWDFERRLVQAAPPKMLAHPDSHPDAFVWENDSLTGAFYLGKVSYYLLGPQEDLSARPPSLLNELNRVFREGPWPKAWLRQWPDLWDELVLADASAYLDMKLGEHRLEMKQGDGTLAALADALATFSLGQVFNFIYRAAKDSAAYYQRGGVNKRQAANSTVGRISAAADRVRASGWEVKSFSRPWNLPLSAIGETFFSKVMWQADMMPVTAQDAHPPLHASAEGDPSEPSA</sequence>
<reference evidence="2" key="1">
    <citation type="journal article" date="2019" name="Int. J. Syst. Evol. Microbiol.">
        <title>The Global Catalogue of Microorganisms (GCM) 10K type strain sequencing project: providing services to taxonomists for standard genome sequencing and annotation.</title>
        <authorList>
            <consortium name="The Broad Institute Genomics Platform"/>
            <consortium name="The Broad Institute Genome Sequencing Center for Infectious Disease"/>
            <person name="Wu L."/>
            <person name="Ma J."/>
        </authorList>
    </citation>
    <scope>NUCLEOTIDE SEQUENCE [LARGE SCALE GENOMIC DNA]</scope>
    <source>
        <strain evidence="2">JCM 17933</strain>
    </source>
</reference>
<evidence type="ECO:0000313" key="2">
    <source>
        <dbReference type="Proteomes" id="UP001500503"/>
    </source>
</evidence>
<dbReference type="RefSeq" id="WP_345475907.1">
    <property type="nucleotide sequence ID" value="NZ_BAABHF010000088.1"/>
</dbReference>
<comment type="caution">
    <text evidence="1">The sequence shown here is derived from an EMBL/GenBank/DDBJ whole genome shotgun (WGS) entry which is preliminary data.</text>
</comment>
<evidence type="ECO:0000313" key="1">
    <source>
        <dbReference type="EMBL" id="GAA4522591.1"/>
    </source>
</evidence>